<dbReference type="InterPro" id="IPR014284">
    <property type="entry name" value="RNA_pol_sigma-70_dom"/>
</dbReference>
<dbReference type="AlphaFoldDB" id="A0A412TLE9"/>
<dbReference type="Proteomes" id="UP000284243">
    <property type="component" value="Unassembled WGS sequence"/>
</dbReference>
<dbReference type="Gene3D" id="1.10.1740.10">
    <property type="match status" value="1"/>
</dbReference>
<gene>
    <name evidence="6" type="ORF">DWW57_15425</name>
</gene>
<dbReference type="SUPFAM" id="SSF88946">
    <property type="entry name" value="Sigma2 domain of RNA polymerase sigma factors"/>
    <property type="match status" value="1"/>
</dbReference>
<dbReference type="InterPro" id="IPR014327">
    <property type="entry name" value="RNA_pol_sigma70_bacteroid"/>
</dbReference>
<proteinExistence type="inferred from homology"/>
<evidence type="ECO:0000256" key="2">
    <source>
        <dbReference type="ARBA" id="ARBA00023015"/>
    </source>
</evidence>
<evidence type="ECO:0000256" key="3">
    <source>
        <dbReference type="ARBA" id="ARBA00023082"/>
    </source>
</evidence>
<keyword evidence="3" id="KW-0731">Sigma factor</keyword>
<comment type="similarity">
    <text evidence="1">Belongs to the sigma-70 factor family. ECF subfamily.</text>
</comment>
<dbReference type="NCBIfam" id="TIGR02985">
    <property type="entry name" value="Sig70_bacteroi1"/>
    <property type="match status" value="1"/>
</dbReference>
<dbReference type="InterPro" id="IPR013325">
    <property type="entry name" value="RNA_pol_sigma_r2"/>
</dbReference>
<feature type="domain" description="HTH luxR-type" evidence="5">
    <location>
        <begin position="130"/>
        <end position="185"/>
    </location>
</feature>
<keyword evidence="4" id="KW-0804">Transcription</keyword>
<evidence type="ECO:0000313" key="7">
    <source>
        <dbReference type="Proteomes" id="UP000284243"/>
    </source>
</evidence>
<dbReference type="SUPFAM" id="SSF88659">
    <property type="entry name" value="Sigma3 and sigma4 domains of RNA polymerase sigma factors"/>
    <property type="match status" value="1"/>
</dbReference>
<dbReference type="PRINTS" id="PR00038">
    <property type="entry name" value="HTHLUXR"/>
</dbReference>
<name>A0A412TLE9_9BACT</name>
<organism evidence="6 7">
    <name type="scientific">Odoribacter splanchnicus</name>
    <dbReference type="NCBI Taxonomy" id="28118"/>
    <lineage>
        <taxon>Bacteria</taxon>
        <taxon>Pseudomonadati</taxon>
        <taxon>Bacteroidota</taxon>
        <taxon>Bacteroidia</taxon>
        <taxon>Bacteroidales</taxon>
        <taxon>Odoribacteraceae</taxon>
        <taxon>Odoribacter</taxon>
    </lineage>
</organism>
<sequence length="202" mass="23877">MFGKTTEDTVSEQKDFLQRFNLKDEQAYHKLFQQFYSYLVLFAERRVENHKVAEDIVQEIFINIWESNKQYNSINGFKAYLYEAVSNRCADYWKHRAVEEKYTAHVLYEQKLPDFSVQEEEILRELYAAIGELPQRSQEVILLSLEGKKNQEIAQLLNLSVLTVKTHKKNAFRYLKNRLQNLVLLVMIMQISKKDILPSCSG</sequence>
<dbReference type="InterPro" id="IPR007627">
    <property type="entry name" value="RNA_pol_sigma70_r2"/>
</dbReference>
<evidence type="ECO:0000256" key="4">
    <source>
        <dbReference type="ARBA" id="ARBA00023163"/>
    </source>
</evidence>
<dbReference type="GO" id="GO:0016987">
    <property type="term" value="F:sigma factor activity"/>
    <property type="evidence" value="ECO:0007669"/>
    <property type="project" value="UniProtKB-KW"/>
</dbReference>
<evidence type="ECO:0000313" key="6">
    <source>
        <dbReference type="EMBL" id="RGU54581.1"/>
    </source>
</evidence>
<dbReference type="Gene3D" id="1.10.10.10">
    <property type="entry name" value="Winged helix-like DNA-binding domain superfamily/Winged helix DNA-binding domain"/>
    <property type="match status" value="1"/>
</dbReference>
<dbReference type="NCBIfam" id="TIGR02937">
    <property type="entry name" value="sigma70-ECF"/>
    <property type="match status" value="1"/>
</dbReference>
<protein>
    <submittedName>
        <fullName evidence="6">RNA polymerase sigma-70 factor</fullName>
    </submittedName>
</protein>
<accession>A0A412TLE9</accession>
<evidence type="ECO:0000259" key="5">
    <source>
        <dbReference type="SMART" id="SM00421"/>
    </source>
</evidence>
<dbReference type="Pfam" id="PF04542">
    <property type="entry name" value="Sigma70_r2"/>
    <property type="match status" value="1"/>
</dbReference>
<dbReference type="InterPro" id="IPR013324">
    <property type="entry name" value="RNA_pol_sigma_r3/r4-like"/>
</dbReference>
<comment type="caution">
    <text evidence="6">The sequence shown here is derived from an EMBL/GenBank/DDBJ whole genome shotgun (WGS) entry which is preliminary data.</text>
</comment>
<evidence type="ECO:0000256" key="1">
    <source>
        <dbReference type="ARBA" id="ARBA00010641"/>
    </source>
</evidence>
<dbReference type="PANTHER" id="PTHR43133">
    <property type="entry name" value="RNA POLYMERASE ECF-TYPE SIGMA FACTO"/>
    <property type="match status" value="1"/>
</dbReference>
<dbReference type="InterPro" id="IPR013249">
    <property type="entry name" value="RNA_pol_sigma70_r4_t2"/>
</dbReference>
<dbReference type="GO" id="GO:0006352">
    <property type="term" value="P:DNA-templated transcription initiation"/>
    <property type="evidence" value="ECO:0007669"/>
    <property type="project" value="InterPro"/>
</dbReference>
<keyword evidence="2" id="KW-0805">Transcription regulation</keyword>
<dbReference type="EMBL" id="QRYC01000028">
    <property type="protein sequence ID" value="RGU54581.1"/>
    <property type="molecule type" value="Genomic_DNA"/>
</dbReference>
<dbReference type="InterPro" id="IPR000792">
    <property type="entry name" value="Tscrpt_reg_LuxR_C"/>
</dbReference>
<dbReference type="InterPro" id="IPR036388">
    <property type="entry name" value="WH-like_DNA-bd_sf"/>
</dbReference>
<dbReference type="GO" id="GO:0003677">
    <property type="term" value="F:DNA binding"/>
    <property type="evidence" value="ECO:0007669"/>
    <property type="project" value="InterPro"/>
</dbReference>
<dbReference type="PANTHER" id="PTHR43133:SF46">
    <property type="entry name" value="RNA POLYMERASE SIGMA-70 FACTOR ECF SUBFAMILY"/>
    <property type="match status" value="1"/>
</dbReference>
<dbReference type="SMART" id="SM00421">
    <property type="entry name" value="HTH_LUXR"/>
    <property type="match status" value="1"/>
</dbReference>
<reference evidence="6 7" key="1">
    <citation type="submission" date="2018-08" db="EMBL/GenBank/DDBJ databases">
        <title>A genome reference for cultivated species of the human gut microbiota.</title>
        <authorList>
            <person name="Zou Y."/>
            <person name="Xue W."/>
            <person name="Luo G."/>
        </authorList>
    </citation>
    <scope>NUCLEOTIDE SEQUENCE [LARGE SCALE GENOMIC DNA]</scope>
    <source>
        <strain evidence="6 7">AF16-14</strain>
    </source>
</reference>
<dbReference type="Pfam" id="PF08281">
    <property type="entry name" value="Sigma70_r4_2"/>
    <property type="match status" value="1"/>
</dbReference>
<dbReference type="InterPro" id="IPR039425">
    <property type="entry name" value="RNA_pol_sigma-70-like"/>
</dbReference>